<reference evidence="1 2" key="1">
    <citation type="submission" date="2019-08" db="EMBL/GenBank/DDBJ databases">
        <title>Bacillus genomes from the desert of Cuatro Cienegas, Coahuila.</title>
        <authorList>
            <person name="Olmedo-Alvarez G."/>
        </authorList>
    </citation>
    <scope>NUCLEOTIDE SEQUENCE [LARGE SCALE GENOMIC DNA]</scope>
    <source>
        <strain evidence="1 2">CH34_1T</strain>
    </source>
</reference>
<proteinExistence type="predicted"/>
<organism evidence="1 2">
    <name type="scientific">Rossellomorea vietnamensis</name>
    <dbReference type="NCBI Taxonomy" id="218284"/>
    <lineage>
        <taxon>Bacteria</taxon>
        <taxon>Bacillati</taxon>
        <taxon>Bacillota</taxon>
        <taxon>Bacilli</taxon>
        <taxon>Bacillales</taxon>
        <taxon>Bacillaceae</taxon>
        <taxon>Rossellomorea</taxon>
    </lineage>
</organism>
<evidence type="ECO:0000313" key="2">
    <source>
        <dbReference type="Proteomes" id="UP000322267"/>
    </source>
</evidence>
<comment type="caution">
    <text evidence="1">The sequence shown here is derived from an EMBL/GenBank/DDBJ whole genome shotgun (WGS) entry which is preliminary data.</text>
</comment>
<protein>
    <submittedName>
        <fullName evidence="1">Uncharacterized protein</fullName>
    </submittedName>
</protein>
<dbReference type="EMBL" id="VTEI01000003">
    <property type="protein sequence ID" value="TYS17663.1"/>
    <property type="molecule type" value="Genomic_DNA"/>
</dbReference>
<dbReference type="RefSeq" id="WP_148938997.1">
    <property type="nucleotide sequence ID" value="NZ_VTEI01000003.1"/>
</dbReference>
<name>A0A5D4NTK7_9BACI</name>
<sequence length="193" mass="22282">MKTLNFRVGLIFQSLTSTINKEDIRNEAETILSEKLKKCKNQREYVELLVSNIAFNAESTKVVYALLRSLIEKKQYPYMPGIFKAANEAQDRIEEAMPQLHPLYSNKLADLDNLDDAAVKKVETVFATSKIEQDLTIIFMEAFAEEKNRETFAPLFTHSPEEVDRSVKKYSSVYAMMLLDRVKFKEESEPVKQ</sequence>
<dbReference type="OrthoDB" id="9788698at2"/>
<evidence type="ECO:0000313" key="1">
    <source>
        <dbReference type="EMBL" id="TYS17663.1"/>
    </source>
</evidence>
<gene>
    <name evidence="1" type="ORF">FZC78_07320</name>
</gene>
<accession>A0A5D4NTK7</accession>
<dbReference type="AlphaFoldDB" id="A0A5D4NTK7"/>
<dbReference type="Proteomes" id="UP000322267">
    <property type="component" value="Unassembled WGS sequence"/>
</dbReference>